<keyword evidence="2" id="KW-0121">Carboxypeptidase</keyword>
<dbReference type="AlphaFoldDB" id="A0A7S0S531"/>
<dbReference type="Gene3D" id="6.10.250.940">
    <property type="match status" value="1"/>
</dbReference>
<dbReference type="GO" id="GO:0004185">
    <property type="term" value="F:serine-type carboxypeptidase activity"/>
    <property type="evidence" value="ECO:0007669"/>
    <property type="project" value="UniProtKB-UniRule"/>
</dbReference>
<evidence type="ECO:0000256" key="3">
    <source>
        <dbReference type="SAM" id="MobiDB-lite"/>
    </source>
</evidence>
<dbReference type="Pfam" id="PF00450">
    <property type="entry name" value="Peptidase_S10"/>
    <property type="match status" value="1"/>
</dbReference>
<feature type="compositionally biased region" description="Acidic residues" evidence="3">
    <location>
        <begin position="404"/>
        <end position="413"/>
    </location>
</feature>
<dbReference type="InterPro" id="IPR029058">
    <property type="entry name" value="AB_hydrolase_fold"/>
</dbReference>
<feature type="signal peptide" evidence="2">
    <location>
        <begin position="1"/>
        <end position="19"/>
    </location>
</feature>
<dbReference type="InterPro" id="IPR033124">
    <property type="entry name" value="Ser_caboxypep_his_AS"/>
</dbReference>
<comment type="similarity">
    <text evidence="1 2">Belongs to the peptidase S10 family.</text>
</comment>
<name>A0A7S0S531_9CHLO</name>
<keyword evidence="2" id="KW-0378">Hydrolase</keyword>
<dbReference type="EC" id="3.4.16.-" evidence="2"/>
<reference evidence="4" key="1">
    <citation type="submission" date="2021-01" db="EMBL/GenBank/DDBJ databases">
        <authorList>
            <person name="Corre E."/>
            <person name="Pelletier E."/>
            <person name="Niang G."/>
            <person name="Scheremetjew M."/>
            <person name="Finn R."/>
            <person name="Kale V."/>
            <person name="Holt S."/>
            <person name="Cochrane G."/>
            <person name="Meng A."/>
            <person name="Brown T."/>
            <person name="Cohen L."/>
        </authorList>
    </citation>
    <scope>NUCLEOTIDE SEQUENCE</scope>
    <source>
        <strain evidence="4">SAG 11-49</strain>
    </source>
</reference>
<dbReference type="Gene3D" id="3.40.50.11320">
    <property type="match status" value="1"/>
</dbReference>
<dbReference type="InterPro" id="IPR018202">
    <property type="entry name" value="Ser_caboxypep_ser_AS"/>
</dbReference>
<evidence type="ECO:0000313" key="4">
    <source>
        <dbReference type="EMBL" id="CAD8696765.1"/>
    </source>
</evidence>
<accession>A0A7S0S531</accession>
<dbReference type="PRINTS" id="PR00724">
    <property type="entry name" value="CRBOXYPTASEC"/>
</dbReference>
<keyword evidence="2" id="KW-0645">Protease</keyword>
<keyword evidence="2" id="KW-0732">Signal</keyword>
<dbReference type="PANTHER" id="PTHR11802">
    <property type="entry name" value="SERINE PROTEASE FAMILY S10 SERINE CARBOXYPEPTIDASE"/>
    <property type="match status" value="1"/>
</dbReference>
<evidence type="ECO:0000256" key="1">
    <source>
        <dbReference type="ARBA" id="ARBA00009431"/>
    </source>
</evidence>
<feature type="chain" id="PRO_5031591095" description="Carboxypeptidase" evidence="2">
    <location>
        <begin position="20"/>
        <end position="610"/>
    </location>
</feature>
<feature type="region of interest" description="Disordered" evidence="3">
    <location>
        <begin position="385"/>
        <end position="423"/>
    </location>
</feature>
<dbReference type="SUPFAM" id="SSF53474">
    <property type="entry name" value="alpha/beta-Hydrolases"/>
    <property type="match status" value="1"/>
</dbReference>
<dbReference type="Gene3D" id="3.40.50.1820">
    <property type="entry name" value="alpha/beta hydrolase"/>
    <property type="match status" value="1"/>
</dbReference>
<sequence length="610" mass="64874">MNIMKAFALLLAACVLCRAVRVPGNIHKSRPGIKAAQRTRIEYTDAAQDDKVEDLPGWGPIEDFDMFSGYVTVDEAAGRKLFYVFVTSTNDPVGDPLLLWLNGGPGCSSLGGGFMSELGPWLPLPGGTTLQANPYSWNKVSNTLYVESPAFVGFSTSDDPADRIVGDERTAQDMRKFLLGFIQRFPHLADNDLYLSGESYAGHYVPGLAWEIVKGNSGGGDRPLNLAGLLVGNPWTDAAIDNLGAVDYWWAHALISDTTAHGIKANCDFAHIGPLDAHPYTPNPVTKAEVCDKFCNRAFNELGPINIYQIYADTCPPAPAARAAAAFARALAQPLASDSAEAGSSTATNPASPSEALGTLGAVAAAGLTRAARKAATGTAAAAAAAAEGTATSQKASVRRSSDDDADDIDGDDGNAPPEPAYDPCVDDEVETYLNLPQVQRALHANVSGELPGPWTDCTRRIRYSREDLLSSMLPTWQQLLAASNRRGNRPLRFLVYSGDVDGIVPVVGTRRWVSGLGLKEASAWRPWISGATGQVGGWVVEYDLPGPTTASSTTNDAGSTNDKGRVAVKDAVQGGLMFATVRNAGHMVPYTQPQRALHLVTHFLKGKEM</sequence>
<dbReference type="FunFam" id="3.40.50.1820:FF:000211">
    <property type="entry name" value="Carboxypeptidase"/>
    <property type="match status" value="1"/>
</dbReference>
<dbReference type="PROSITE" id="PS00560">
    <property type="entry name" value="CARBOXYPEPT_SER_HIS"/>
    <property type="match status" value="1"/>
</dbReference>
<gene>
    <name evidence="4" type="ORF">CLEI1391_LOCUS20952</name>
</gene>
<protein>
    <recommendedName>
        <fullName evidence="2">Carboxypeptidase</fullName>
        <ecNumber evidence="2">3.4.16.-</ecNumber>
    </recommendedName>
</protein>
<dbReference type="EMBL" id="HBFB01037272">
    <property type="protein sequence ID" value="CAD8696765.1"/>
    <property type="molecule type" value="Transcribed_RNA"/>
</dbReference>
<dbReference type="InterPro" id="IPR001563">
    <property type="entry name" value="Peptidase_S10"/>
</dbReference>
<proteinExistence type="inferred from homology"/>
<dbReference type="PROSITE" id="PS00131">
    <property type="entry name" value="CARBOXYPEPT_SER_SER"/>
    <property type="match status" value="1"/>
</dbReference>
<dbReference type="PANTHER" id="PTHR11802:SF201">
    <property type="entry name" value="CARBOXYPEPTIDASE"/>
    <property type="match status" value="1"/>
</dbReference>
<evidence type="ECO:0000256" key="2">
    <source>
        <dbReference type="RuleBase" id="RU361156"/>
    </source>
</evidence>
<organism evidence="4">
    <name type="scientific">Chlamydomonas leiostraca</name>
    <dbReference type="NCBI Taxonomy" id="1034604"/>
    <lineage>
        <taxon>Eukaryota</taxon>
        <taxon>Viridiplantae</taxon>
        <taxon>Chlorophyta</taxon>
        <taxon>core chlorophytes</taxon>
        <taxon>Chlorophyceae</taxon>
        <taxon>CS clade</taxon>
        <taxon>Chlamydomonadales</taxon>
        <taxon>Chlamydomonadaceae</taxon>
        <taxon>Chlamydomonas</taxon>
    </lineage>
</organism>
<dbReference type="GO" id="GO:0006508">
    <property type="term" value="P:proteolysis"/>
    <property type="evidence" value="ECO:0007669"/>
    <property type="project" value="UniProtKB-KW"/>
</dbReference>